<comment type="caution">
    <text evidence="3">The sequence shown here is derived from an EMBL/GenBank/DDBJ whole genome shotgun (WGS) entry which is preliminary data.</text>
</comment>
<dbReference type="GO" id="GO:0006355">
    <property type="term" value="P:regulation of DNA-templated transcription"/>
    <property type="evidence" value="ECO:0007669"/>
    <property type="project" value="InterPro"/>
</dbReference>
<dbReference type="SMART" id="SM00862">
    <property type="entry name" value="Trans_reg_C"/>
    <property type="match status" value="1"/>
</dbReference>
<dbReference type="InterPro" id="IPR016032">
    <property type="entry name" value="Sig_transdc_resp-reg_C-effctor"/>
</dbReference>
<dbReference type="AlphaFoldDB" id="E6PU95"/>
<sequence>MNDRDSGSAHATILRPPHPMNHTVKHAVLRVRFASATADCDDTNSQPIAPGEALLRLREGDAWAALLSSGHDVRELTDWLMLLRHQPGGRLPGVLALLPDVADPGALAALRAGADAVLHLGSTAALIRAQLGRLRERVAPQPDGWLQLDDDLALDGQARRLYLSAPTRAQADSPRGGQGNLGAALRFLERAPTRAQADSPRGGQGHFGAALQSLEGTQTLALPPQLFHLLWTLAAQAGHVLGPQALRLAMDIPARAQADTVHTAVGRLRRALRPLGLHNHVQTVHGVGYRWHRTLSPGQTTTSVDNAAQRQT</sequence>
<dbReference type="Gene3D" id="1.10.10.10">
    <property type="entry name" value="Winged helix-like DNA-binding domain superfamily/Winged helix DNA-binding domain"/>
    <property type="match status" value="1"/>
</dbReference>
<name>E6PU95_9ZZZZ</name>
<evidence type="ECO:0000259" key="2">
    <source>
        <dbReference type="PROSITE" id="PS51755"/>
    </source>
</evidence>
<dbReference type="SUPFAM" id="SSF46894">
    <property type="entry name" value="C-terminal effector domain of the bipartite response regulators"/>
    <property type="match status" value="1"/>
</dbReference>
<dbReference type="InterPro" id="IPR001867">
    <property type="entry name" value="OmpR/PhoB-type_DNA-bd"/>
</dbReference>
<dbReference type="GO" id="GO:0000160">
    <property type="term" value="P:phosphorelay signal transduction system"/>
    <property type="evidence" value="ECO:0007669"/>
    <property type="project" value="InterPro"/>
</dbReference>
<dbReference type="CDD" id="cd00383">
    <property type="entry name" value="trans_reg_C"/>
    <property type="match status" value="1"/>
</dbReference>
<dbReference type="EMBL" id="CABM01000055">
    <property type="protein sequence ID" value="CBH98502.1"/>
    <property type="molecule type" value="Genomic_DNA"/>
</dbReference>
<keyword evidence="1" id="KW-0238">DNA-binding</keyword>
<organism evidence="3">
    <name type="scientific">mine drainage metagenome</name>
    <dbReference type="NCBI Taxonomy" id="410659"/>
    <lineage>
        <taxon>unclassified sequences</taxon>
        <taxon>metagenomes</taxon>
        <taxon>ecological metagenomes</taxon>
    </lineage>
</organism>
<dbReference type="Pfam" id="PF00486">
    <property type="entry name" value="Trans_reg_C"/>
    <property type="match status" value="1"/>
</dbReference>
<dbReference type="PROSITE" id="PS51755">
    <property type="entry name" value="OMPR_PHOB"/>
    <property type="match status" value="1"/>
</dbReference>
<reference evidence="3" key="1">
    <citation type="submission" date="2009-10" db="EMBL/GenBank/DDBJ databases">
        <title>Diversity of trophic interactions inside an arsenic-rich microbial ecosystem.</title>
        <authorList>
            <person name="Bertin P.N."/>
            <person name="Heinrich-Salmeron A."/>
            <person name="Pelletier E."/>
            <person name="Goulhen-Chollet F."/>
            <person name="Arsene-Ploetze F."/>
            <person name="Gallien S."/>
            <person name="Calteau A."/>
            <person name="Vallenet D."/>
            <person name="Casiot C."/>
            <person name="Chane-Woon-Ming B."/>
            <person name="Giloteaux L."/>
            <person name="Barakat M."/>
            <person name="Bonnefoy V."/>
            <person name="Bruneel O."/>
            <person name="Chandler M."/>
            <person name="Cleiss J."/>
            <person name="Duran R."/>
            <person name="Elbaz-Poulichet F."/>
            <person name="Fonknechten N."/>
            <person name="Lauga B."/>
            <person name="Mornico D."/>
            <person name="Ortet P."/>
            <person name="Schaeffer C."/>
            <person name="Siguier P."/>
            <person name="Alexander Thil Smith A."/>
            <person name="Van Dorsselaer A."/>
            <person name="Weissenbach J."/>
            <person name="Medigue C."/>
            <person name="Le Paslier D."/>
        </authorList>
    </citation>
    <scope>NUCLEOTIDE SEQUENCE</scope>
</reference>
<accession>E6PU95</accession>
<proteinExistence type="predicted"/>
<evidence type="ECO:0000256" key="1">
    <source>
        <dbReference type="ARBA" id="ARBA00023125"/>
    </source>
</evidence>
<dbReference type="InterPro" id="IPR036388">
    <property type="entry name" value="WH-like_DNA-bd_sf"/>
</dbReference>
<protein>
    <submittedName>
        <fullName evidence="3">Putative transcriptional regulatory protein</fullName>
    </submittedName>
</protein>
<feature type="domain" description="OmpR/PhoB-type" evidence="2">
    <location>
        <begin position="191"/>
        <end position="293"/>
    </location>
</feature>
<evidence type="ECO:0000313" key="3">
    <source>
        <dbReference type="EMBL" id="CBH98502.1"/>
    </source>
</evidence>
<gene>
    <name evidence="3" type="ORF">CARN2_3983</name>
</gene>
<dbReference type="GO" id="GO:0003677">
    <property type="term" value="F:DNA binding"/>
    <property type="evidence" value="ECO:0007669"/>
    <property type="project" value="UniProtKB-KW"/>
</dbReference>